<evidence type="ECO:0000256" key="4">
    <source>
        <dbReference type="SAM" id="MobiDB-lite"/>
    </source>
</evidence>
<evidence type="ECO:0000313" key="8">
    <source>
        <dbReference type="Proteomes" id="UP000050969"/>
    </source>
</evidence>
<dbReference type="EMBL" id="JQCE01000064">
    <property type="protein sequence ID" value="KRO15469.1"/>
    <property type="molecule type" value="Genomic_DNA"/>
</dbReference>
<dbReference type="STRING" id="1293598.IV56_GL002233"/>
<dbReference type="OrthoDB" id="4376109at2"/>
<dbReference type="GO" id="GO:0016787">
    <property type="term" value="F:hydrolase activity"/>
    <property type="evidence" value="ECO:0007669"/>
    <property type="project" value="UniProtKB-KW"/>
</dbReference>
<feature type="chain" id="PRO_5006420724" description="TNase-like domain-containing protein" evidence="5">
    <location>
        <begin position="24"/>
        <end position="218"/>
    </location>
</feature>
<evidence type="ECO:0000313" key="7">
    <source>
        <dbReference type="EMBL" id="KRO15469.1"/>
    </source>
</evidence>
<evidence type="ECO:0000256" key="1">
    <source>
        <dbReference type="ARBA" id="ARBA00022722"/>
    </source>
</evidence>
<dbReference type="GO" id="GO:0004519">
    <property type="term" value="F:endonuclease activity"/>
    <property type="evidence" value="ECO:0007669"/>
    <property type="project" value="UniProtKB-KW"/>
</dbReference>
<accession>A0A0R2MUI9</accession>
<keyword evidence="1" id="KW-0540">Nuclease</keyword>
<dbReference type="PROSITE" id="PS50830">
    <property type="entry name" value="TNASE_3"/>
    <property type="match status" value="1"/>
</dbReference>
<name>A0A0R2MUI9_9LACO</name>
<reference evidence="7 8" key="1">
    <citation type="journal article" date="2015" name="Genome Announc.">
        <title>Expanding the biotechnology potential of lactobacilli through comparative genomics of 213 strains and associated genera.</title>
        <authorList>
            <person name="Sun Z."/>
            <person name="Harris H.M."/>
            <person name="McCann A."/>
            <person name="Guo C."/>
            <person name="Argimon S."/>
            <person name="Zhang W."/>
            <person name="Yang X."/>
            <person name="Jeffery I.B."/>
            <person name="Cooney J.C."/>
            <person name="Kagawa T.F."/>
            <person name="Liu W."/>
            <person name="Song Y."/>
            <person name="Salvetti E."/>
            <person name="Wrobel A."/>
            <person name="Rasinkangas P."/>
            <person name="Parkhill J."/>
            <person name="Rea M.C."/>
            <person name="O'Sullivan O."/>
            <person name="Ritari J."/>
            <person name="Douillard F.P."/>
            <person name="Paul Ross R."/>
            <person name="Yang R."/>
            <person name="Briner A.E."/>
            <person name="Felis G.E."/>
            <person name="de Vos W.M."/>
            <person name="Barrangou R."/>
            <person name="Klaenhammer T.R."/>
            <person name="Caufield P.W."/>
            <person name="Cui Y."/>
            <person name="Zhang H."/>
            <person name="O'Toole P.W."/>
        </authorList>
    </citation>
    <scope>NUCLEOTIDE SEQUENCE [LARGE SCALE GENOMIC DNA]</scope>
    <source>
        <strain evidence="7 8">DSM 24301</strain>
    </source>
</reference>
<dbReference type="PATRIC" id="fig|1293598.4.peg.2335"/>
<evidence type="ECO:0000259" key="6">
    <source>
        <dbReference type="PROSITE" id="PS50830"/>
    </source>
</evidence>
<dbReference type="InterPro" id="IPR016071">
    <property type="entry name" value="Staphylococal_nuclease_OB-fold"/>
</dbReference>
<sequence>MKRIWLALAVVVLGLAGCGQTQQSTNHSSQQSQSSEQQATTSSTSTSADVADAVKQFTGRNFNVLPRLKQIPVTFVRHVDGDTSVFRLNGHQLKARYLLIDTPETVKANTPVMPYGMQASNYTHNALNNAKQVTIMFDRGDYADKYDRILVYVFVDGQLLQKQLVEKGLARVAYVFAPSTTYLQELNRAQAQAKAKRLNIWSKDGYVTNRGFNTSLYR</sequence>
<evidence type="ECO:0000256" key="2">
    <source>
        <dbReference type="ARBA" id="ARBA00022759"/>
    </source>
</evidence>
<feature type="region of interest" description="Disordered" evidence="4">
    <location>
        <begin position="22"/>
        <end position="47"/>
    </location>
</feature>
<dbReference type="AlphaFoldDB" id="A0A0R2MUI9"/>
<evidence type="ECO:0000256" key="5">
    <source>
        <dbReference type="SAM" id="SignalP"/>
    </source>
</evidence>
<feature type="domain" description="TNase-like" evidence="6">
    <location>
        <begin position="69"/>
        <end position="203"/>
    </location>
</feature>
<dbReference type="SUPFAM" id="SSF50199">
    <property type="entry name" value="Staphylococcal nuclease"/>
    <property type="match status" value="1"/>
</dbReference>
<dbReference type="PANTHER" id="PTHR12302:SF3">
    <property type="entry name" value="SERINE_THREONINE-PROTEIN KINASE 31"/>
    <property type="match status" value="1"/>
</dbReference>
<proteinExistence type="predicted"/>
<dbReference type="PROSITE" id="PS51257">
    <property type="entry name" value="PROKAR_LIPOPROTEIN"/>
    <property type="match status" value="1"/>
</dbReference>
<dbReference type="InterPro" id="IPR035437">
    <property type="entry name" value="SNase_OB-fold_sf"/>
</dbReference>
<organism evidence="7 8">
    <name type="scientific">Lacticaseibacillus saniviri JCM 17471 = DSM 24301</name>
    <dbReference type="NCBI Taxonomy" id="1293598"/>
    <lineage>
        <taxon>Bacteria</taxon>
        <taxon>Bacillati</taxon>
        <taxon>Bacillota</taxon>
        <taxon>Bacilli</taxon>
        <taxon>Lactobacillales</taxon>
        <taxon>Lactobacillaceae</taxon>
        <taxon>Lacticaseibacillus</taxon>
    </lineage>
</organism>
<comment type="caution">
    <text evidence="7">The sequence shown here is derived from an EMBL/GenBank/DDBJ whole genome shotgun (WGS) entry which is preliminary data.</text>
</comment>
<keyword evidence="8" id="KW-1185">Reference proteome</keyword>
<gene>
    <name evidence="7" type="ORF">IV56_GL002233</name>
</gene>
<feature type="signal peptide" evidence="5">
    <location>
        <begin position="1"/>
        <end position="23"/>
    </location>
</feature>
<dbReference type="Proteomes" id="UP000050969">
    <property type="component" value="Unassembled WGS sequence"/>
</dbReference>
<dbReference type="RefSeq" id="WP_054776680.1">
    <property type="nucleotide sequence ID" value="NZ_BBBX01000002.1"/>
</dbReference>
<protein>
    <recommendedName>
        <fullName evidence="6">TNase-like domain-containing protein</fullName>
    </recommendedName>
</protein>
<keyword evidence="3" id="KW-0378">Hydrolase</keyword>
<keyword evidence="5" id="KW-0732">Signal</keyword>
<dbReference type="PANTHER" id="PTHR12302">
    <property type="entry name" value="EBNA2 BINDING PROTEIN P100"/>
    <property type="match status" value="1"/>
</dbReference>
<keyword evidence="2" id="KW-0255">Endonuclease</keyword>
<evidence type="ECO:0000256" key="3">
    <source>
        <dbReference type="ARBA" id="ARBA00022801"/>
    </source>
</evidence>
<dbReference type="Gene3D" id="2.40.50.90">
    <property type="match status" value="1"/>
</dbReference>
<dbReference type="SMART" id="SM00318">
    <property type="entry name" value="SNc"/>
    <property type="match status" value="1"/>
</dbReference>
<dbReference type="Pfam" id="PF00565">
    <property type="entry name" value="SNase"/>
    <property type="match status" value="1"/>
</dbReference>